<evidence type="ECO:0000313" key="2">
    <source>
        <dbReference type="EMBL" id="EAQ90213.1"/>
    </source>
</evidence>
<keyword evidence="3" id="KW-1185">Reference proteome</keyword>
<gene>
    <name evidence="2" type="ORF">CHGG_02148</name>
</gene>
<dbReference type="Proteomes" id="UP000001056">
    <property type="component" value="Unassembled WGS sequence"/>
</dbReference>
<sequence>MPLHLHKENGSAPPMWRAAEMPCTLSFYLTHKGTLAERGAKPIRWQEHFMRFLYTSLVGRCPLAQHIRCALAAVKVRRQARLSGPHVEGGNDSRIKKRRAGRFGPSE</sequence>
<evidence type="ECO:0000313" key="3">
    <source>
        <dbReference type="Proteomes" id="UP000001056"/>
    </source>
</evidence>
<dbReference type="InParanoid" id="Q2HCA6"/>
<name>Q2HCA6_CHAGB</name>
<protein>
    <submittedName>
        <fullName evidence="2">Uncharacterized protein</fullName>
    </submittedName>
</protein>
<dbReference type="AlphaFoldDB" id="Q2HCA6"/>
<dbReference type="EMBL" id="CH408030">
    <property type="protein sequence ID" value="EAQ90213.1"/>
    <property type="molecule type" value="Genomic_DNA"/>
</dbReference>
<dbReference type="RefSeq" id="XP_001228664.1">
    <property type="nucleotide sequence ID" value="XM_001228663.1"/>
</dbReference>
<evidence type="ECO:0000256" key="1">
    <source>
        <dbReference type="SAM" id="MobiDB-lite"/>
    </source>
</evidence>
<dbReference type="GeneID" id="4389844"/>
<proteinExistence type="predicted"/>
<feature type="region of interest" description="Disordered" evidence="1">
    <location>
        <begin position="81"/>
        <end position="107"/>
    </location>
</feature>
<reference evidence="3" key="1">
    <citation type="journal article" date="2015" name="Genome Announc.">
        <title>Draft genome sequence of the cellulolytic fungus Chaetomium globosum.</title>
        <authorList>
            <person name="Cuomo C.A."/>
            <person name="Untereiner W.A."/>
            <person name="Ma L.-J."/>
            <person name="Grabherr M."/>
            <person name="Birren B.W."/>
        </authorList>
    </citation>
    <scope>NUCLEOTIDE SEQUENCE [LARGE SCALE GENOMIC DNA]</scope>
    <source>
        <strain evidence="3">ATCC 6205 / CBS 148.51 / DSM 1962 / NBRC 6347 / NRRL 1970</strain>
    </source>
</reference>
<organism evidence="2 3">
    <name type="scientific">Chaetomium globosum (strain ATCC 6205 / CBS 148.51 / DSM 1962 / NBRC 6347 / NRRL 1970)</name>
    <name type="common">Soil fungus</name>
    <dbReference type="NCBI Taxonomy" id="306901"/>
    <lineage>
        <taxon>Eukaryota</taxon>
        <taxon>Fungi</taxon>
        <taxon>Dikarya</taxon>
        <taxon>Ascomycota</taxon>
        <taxon>Pezizomycotina</taxon>
        <taxon>Sordariomycetes</taxon>
        <taxon>Sordariomycetidae</taxon>
        <taxon>Sordariales</taxon>
        <taxon>Chaetomiaceae</taxon>
        <taxon>Chaetomium</taxon>
    </lineage>
</organism>
<accession>Q2HCA6</accession>
<dbReference type="VEuPathDB" id="FungiDB:CHGG_02148"/>
<dbReference type="HOGENOM" id="CLU_2209728_0_0_1"/>